<dbReference type="Gene3D" id="3.50.30.10">
    <property type="entry name" value="Phosphohistidine domain"/>
    <property type="match status" value="1"/>
</dbReference>
<dbReference type="RefSeq" id="WP_284310974.1">
    <property type="nucleotide sequence ID" value="NZ_BSPC01000009.1"/>
</dbReference>
<feature type="domain" description="Phosphomevalonate dehydratase small subunit-like" evidence="2">
    <location>
        <begin position="25"/>
        <end position="99"/>
    </location>
</feature>
<sequence>MTSFTARTLVEGSAEGLLALLTAPLSFWGGYDSGTGRVIDHSHPAFGAEIAGRILAMPSGRGSSSASSVLAEAIRLGTAPAGIVLAQADSIITVGAIVAARLYGKACPVVVCGPETMAQLRPDARLSLVATADGARLNLSTAV</sequence>
<dbReference type="PANTHER" id="PTHR36577:SF3">
    <property type="entry name" value="DUF521 DOMAIN PROTEIN (AFU_ORTHOLOGUE AFUA_6G00490)"/>
    <property type="match status" value="1"/>
</dbReference>
<dbReference type="Proteomes" id="UP001156882">
    <property type="component" value="Unassembled WGS sequence"/>
</dbReference>
<dbReference type="Pfam" id="PF01989">
    <property type="entry name" value="AcnX_swivel_put"/>
    <property type="match status" value="1"/>
</dbReference>
<name>A0ABQ6CDD8_9HYPH</name>
<keyword evidence="4" id="KW-1185">Reference proteome</keyword>
<organism evidence="3 4">
    <name type="scientific">Labrys miyagiensis</name>
    <dbReference type="NCBI Taxonomy" id="346912"/>
    <lineage>
        <taxon>Bacteria</taxon>
        <taxon>Pseudomonadati</taxon>
        <taxon>Pseudomonadota</taxon>
        <taxon>Alphaproteobacteria</taxon>
        <taxon>Hyphomicrobiales</taxon>
        <taxon>Xanthobacteraceae</taxon>
        <taxon>Labrys</taxon>
    </lineage>
</organism>
<dbReference type="SUPFAM" id="SSF52016">
    <property type="entry name" value="LeuD/IlvD-like"/>
    <property type="match status" value="1"/>
</dbReference>
<dbReference type="PANTHER" id="PTHR36577">
    <property type="entry name" value="DUF521 DOMAIN PROTEIN (AFU_ORTHOLOGUE AFUA_6G00490)"/>
    <property type="match status" value="1"/>
</dbReference>
<dbReference type="InterPro" id="IPR002840">
    <property type="entry name" value="PMDh-S-like_dom"/>
</dbReference>
<evidence type="ECO:0000259" key="2">
    <source>
        <dbReference type="Pfam" id="PF01989"/>
    </source>
</evidence>
<comment type="caution">
    <text evidence="3">The sequence shown here is derived from an EMBL/GenBank/DDBJ whole genome shotgun (WGS) entry which is preliminary data.</text>
</comment>
<accession>A0ABQ6CDD8</accession>
<evidence type="ECO:0000313" key="4">
    <source>
        <dbReference type="Proteomes" id="UP001156882"/>
    </source>
</evidence>
<dbReference type="EMBL" id="BSPC01000009">
    <property type="protein sequence ID" value="GLS18155.1"/>
    <property type="molecule type" value="Genomic_DNA"/>
</dbReference>
<proteinExistence type="predicted"/>
<reference evidence="4" key="1">
    <citation type="journal article" date="2019" name="Int. J. Syst. Evol. Microbiol.">
        <title>The Global Catalogue of Microorganisms (GCM) 10K type strain sequencing project: providing services to taxonomists for standard genome sequencing and annotation.</title>
        <authorList>
            <consortium name="The Broad Institute Genomics Platform"/>
            <consortium name="The Broad Institute Genome Sequencing Center for Infectious Disease"/>
            <person name="Wu L."/>
            <person name="Ma J."/>
        </authorList>
    </citation>
    <scope>NUCLEOTIDE SEQUENCE [LARGE SCALE GENOMIC DNA]</scope>
    <source>
        <strain evidence="4">NBRC 101365</strain>
    </source>
</reference>
<protein>
    <recommendedName>
        <fullName evidence="2">Phosphomevalonate dehydratase small subunit-like domain-containing protein</fullName>
    </recommendedName>
</protein>
<keyword evidence="1" id="KW-0456">Lyase</keyword>
<evidence type="ECO:0000256" key="1">
    <source>
        <dbReference type="ARBA" id="ARBA00023239"/>
    </source>
</evidence>
<gene>
    <name evidence="3" type="ORF">GCM10007874_11710</name>
</gene>
<evidence type="ECO:0000313" key="3">
    <source>
        <dbReference type="EMBL" id="GLS18155.1"/>
    </source>
</evidence>